<name>A0A444RMY0_VERDA</name>
<evidence type="ECO:0000256" key="1">
    <source>
        <dbReference type="SAM" id="Phobius"/>
    </source>
</evidence>
<organism evidence="2 3">
    <name type="scientific">Verticillium dahliae</name>
    <name type="common">Verticillium wilt</name>
    <dbReference type="NCBI Taxonomy" id="27337"/>
    <lineage>
        <taxon>Eukaryota</taxon>
        <taxon>Fungi</taxon>
        <taxon>Dikarya</taxon>
        <taxon>Ascomycota</taxon>
        <taxon>Pezizomycotina</taxon>
        <taxon>Sordariomycetes</taxon>
        <taxon>Hypocreomycetidae</taxon>
        <taxon>Glomerellales</taxon>
        <taxon>Plectosphaerellaceae</taxon>
        <taxon>Verticillium</taxon>
    </lineage>
</organism>
<dbReference type="AlphaFoldDB" id="A0A444RMY0"/>
<reference evidence="2 3" key="1">
    <citation type="submission" date="2018-12" db="EMBL/GenBank/DDBJ databases">
        <title>Genome of Verticillium dahliae isolate Getta Getta.</title>
        <authorList>
            <person name="Gardiner D.M."/>
        </authorList>
    </citation>
    <scope>NUCLEOTIDE SEQUENCE [LARGE SCALE GENOMIC DNA]</scope>
    <source>
        <strain evidence="2 3">Getta Getta</strain>
    </source>
</reference>
<feature type="transmembrane region" description="Helical" evidence="1">
    <location>
        <begin position="57"/>
        <end position="75"/>
    </location>
</feature>
<sequence length="241" mass="25782">MSRPVPYLTAVATGVISAAWTSGAIAGLSIIGCPAALDFPHHLSAGVWRGLYEHGFAAMPKFAATTAAVYLYAAFEGRRRTSSSSGGGGGRGKAFLGMMRSMISSTSTAAVIGVASAMAGSVIDAVPFMAGSSIGFAIGSFRWYHVSLLEALVQLRKHPALLRLHITSNFPWFAQLHAHDVGWLTADRFTSSWVLSMLAVGWLSAEPALLEIRDRHEAMLVDHYIALGMGKVDFRAERLEE</sequence>
<evidence type="ECO:0000313" key="3">
    <source>
        <dbReference type="Proteomes" id="UP000288725"/>
    </source>
</evidence>
<dbReference type="EMBL" id="RSDZ01000130">
    <property type="protein sequence ID" value="RXG42509.1"/>
    <property type="molecule type" value="Genomic_DNA"/>
</dbReference>
<feature type="transmembrane region" description="Helical" evidence="1">
    <location>
        <begin position="7"/>
        <end position="37"/>
    </location>
</feature>
<proteinExistence type="predicted"/>
<accession>A0A444RMY0</accession>
<keyword evidence="1" id="KW-0472">Membrane</keyword>
<evidence type="ECO:0000313" key="2">
    <source>
        <dbReference type="EMBL" id="RXG42509.1"/>
    </source>
</evidence>
<comment type="caution">
    <text evidence="2">The sequence shown here is derived from an EMBL/GenBank/DDBJ whole genome shotgun (WGS) entry which is preliminary data.</text>
</comment>
<dbReference type="Proteomes" id="UP000288725">
    <property type="component" value="Chromosome 2"/>
</dbReference>
<keyword evidence="1" id="KW-1133">Transmembrane helix</keyword>
<dbReference type="PROSITE" id="PS51257">
    <property type="entry name" value="PROKAR_LIPOPROTEIN"/>
    <property type="match status" value="1"/>
</dbReference>
<keyword evidence="1" id="KW-0812">Transmembrane</keyword>
<protein>
    <submittedName>
        <fullName evidence="2">Uncharacterized protein</fullName>
    </submittedName>
</protein>
<gene>
    <name evidence="2" type="ORF">VDGE_20136</name>
</gene>